<evidence type="ECO:0000313" key="2">
    <source>
        <dbReference type="EMBL" id="GII59381.1"/>
    </source>
</evidence>
<evidence type="ECO:0000259" key="1">
    <source>
        <dbReference type="Pfam" id="PF13577"/>
    </source>
</evidence>
<dbReference type="SUPFAM" id="SSF54427">
    <property type="entry name" value="NTF2-like"/>
    <property type="match status" value="1"/>
</dbReference>
<name>A0A8J3Y259_9ACTN</name>
<evidence type="ECO:0000313" key="3">
    <source>
        <dbReference type="Proteomes" id="UP000605992"/>
    </source>
</evidence>
<dbReference type="EMBL" id="BOOR01000084">
    <property type="protein sequence ID" value="GII59381.1"/>
    <property type="molecule type" value="Genomic_DNA"/>
</dbReference>
<dbReference type="InterPro" id="IPR037401">
    <property type="entry name" value="SnoaL-like"/>
</dbReference>
<sequence length="153" mass="16526">MDEIAALVDRAEIADVVTAVFDTADAKNWPVCQELFADEVAVDFTSLNGGEPATVTSAQLVAGWDTGLHAKKQSFHTVSNLAVTVDGAEAGVTTKGYAYNLLDADLGGGIWEVWGVYHLRLVRQAEGWKVTALTFEAWHTRGDEAVRTHRLPA</sequence>
<organism evidence="2 3">
    <name type="scientific">Planotetraspora thailandica</name>
    <dbReference type="NCBI Taxonomy" id="487172"/>
    <lineage>
        <taxon>Bacteria</taxon>
        <taxon>Bacillati</taxon>
        <taxon>Actinomycetota</taxon>
        <taxon>Actinomycetes</taxon>
        <taxon>Streptosporangiales</taxon>
        <taxon>Streptosporangiaceae</taxon>
        <taxon>Planotetraspora</taxon>
    </lineage>
</organism>
<dbReference type="AlphaFoldDB" id="A0A8J3Y259"/>
<accession>A0A8J3Y259</accession>
<comment type="caution">
    <text evidence="2">The sequence shown here is derived from an EMBL/GenBank/DDBJ whole genome shotgun (WGS) entry which is preliminary data.</text>
</comment>
<feature type="domain" description="SnoaL-like" evidence="1">
    <location>
        <begin position="7"/>
        <end position="133"/>
    </location>
</feature>
<dbReference type="Gene3D" id="3.10.450.50">
    <property type="match status" value="1"/>
</dbReference>
<proteinExistence type="predicted"/>
<dbReference type="InterPro" id="IPR032710">
    <property type="entry name" value="NTF2-like_dom_sf"/>
</dbReference>
<dbReference type="Proteomes" id="UP000605992">
    <property type="component" value="Unassembled WGS sequence"/>
</dbReference>
<keyword evidence="3" id="KW-1185">Reference proteome</keyword>
<dbReference type="RefSeq" id="WP_203949439.1">
    <property type="nucleotide sequence ID" value="NZ_BOOR01000084.1"/>
</dbReference>
<reference evidence="2" key="1">
    <citation type="submission" date="2021-01" db="EMBL/GenBank/DDBJ databases">
        <title>Whole genome shotgun sequence of Planotetraspora thailandica NBRC 104271.</title>
        <authorList>
            <person name="Komaki H."/>
            <person name="Tamura T."/>
        </authorList>
    </citation>
    <scope>NUCLEOTIDE SEQUENCE</scope>
    <source>
        <strain evidence="2">NBRC 104271</strain>
    </source>
</reference>
<dbReference type="Pfam" id="PF13577">
    <property type="entry name" value="SnoaL_4"/>
    <property type="match status" value="1"/>
</dbReference>
<protein>
    <recommendedName>
        <fullName evidence="1">SnoaL-like domain-containing protein</fullName>
    </recommendedName>
</protein>
<gene>
    <name evidence="2" type="ORF">Pth03_77700</name>
</gene>